<evidence type="ECO:0000313" key="3">
    <source>
        <dbReference type="Proteomes" id="UP000585665"/>
    </source>
</evidence>
<accession>A0A850P9F1</accession>
<gene>
    <name evidence="2" type="ORF">HUK82_11775</name>
</gene>
<keyword evidence="1" id="KW-0812">Transmembrane</keyword>
<comment type="caution">
    <text evidence="2">The sequence shown here is derived from an EMBL/GenBank/DDBJ whole genome shotgun (WGS) entry which is preliminary data.</text>
</comment>
<dbReference type="InterPro" id="IPR021741">
    <property type="entry name" value="DUF3311"/>
</dbReference>
<reference evidence="2 3" key="1">
    <citation type="submission" date="2020-06" db="EMBL/GenBank/DDBJ databases">
        <title>Description of novel acetic acid bacteria.</title>
        <authorList>
            <person name="Sombolestani A."/>
        </authorList>
    </citation>
    <scope>NUCLEOTIDE SEQUENCE [LARGE SCALE GENOMIC DNA]</scope>
    <source>
        <strain evidence="2 3">LMG 27010</strain>
    </source>
</reference>
<dbReference type="AlphaFoldDB" id="A0A850P9F1"/>
<keyword evidence="1" id="KW-0472">Membrane</keyword>
<evidence type="ECO:0000313" key="2">
    <source>
        <dbReference type="EMBL" id="NVN41235.1"/>
    </source>
</evidence>
<organism evidence="2 3">
    <name type="scientific">Ameyamaea chiangmaiensis</name>
    <dbReference type="NCBI Taxonomy" id="442969"/>
    <lineage>
        <taxon>Bacteria</taxon>
        <taxon>Pseudomonadati</taxon>
        <taxon>Pseudomonadota</taxon>
        <taxon>Alphaproteobacteria</taxon>
        <taxon>Acetobacterales</taxon>
        <taxon>Acetobacteraceae</taxon>
        <taxon>Ameyamaea</taxon>
    </lineage>
</organism>
<dbReference type="Pfam" id="PF11755">
    <property type="entry name" value="DUF3311"/>
    <property type="match status" value="1"/>
</dbReference>
<sequence length="70" mass="7888">MSSLPWRLLVGLGVPFVGVVVCLPLVDKVPRYFFGMPAVLDWMFLWFGLTSACLAACWFLHDRTAPDEND</sequence>
<proteinExistence type="predicted"/>
<keyword evidence="3" id="KW-1185">Reference proteome</keyword>
<feature type="transmembrane region" description="Helical" evidence="1">
    <location>
        <begin position="6"/>
        <end position="26"/>
    </location>
</feature>
<protein>
    <submittedName>
        <fullName evidence="2">DUF3311 domain-containing protein</fullName>
    </submittedName>
</protein>
<dbReference type="EMBL" id="JABXXR010000103">
    <property type="protein sequence ID" value="NVN41235.1"/>
    <property type="molecule type" value="Genomic_DNA"/>
</dbReference>
<name>A0A850P9F1_9PROT</name>
<feature type="transmembrane region" description="Helical" evidence="1">
    <location>
        <begin position="38"/>
        <end position="61"/>
    </location>
</feature>
<keyword evidence="1" id="KW-1133">Transmembrane helix</keyword>
<evidence type="ECO:0000256" key="1">
    <source>
        <dbReference type="SAM" id="Phobius"/>
    </source>
</evidence>
<dbReference type="Proteomes" id="UP000585665">
    <property type="component" value="Unassembled WGS sequence"/>
</dbReference>